<dbReference type="GO" id="GO:0000307">
    <property type="term" value="C:cyclin-dependent protein kinase holoenzyme complex"/>
    <property type="evidence" value="ECO:0007669"/>
    <property type="project" value="TreeGrafter"/>
</dbReference>
<dbReference type="PANTHER" id="PTHR15615">
    <property type="match status" value="1"/>
</dbReference>
<dbReference type="SUPFAM" id="SSF47954">
    <property type="entry name" value="Cyclin-like"/>
    <property type="match status" value="1"/>
</dbReference>
<comment type="caution">
    <text evidence="3">The sequence shown here is derived from an EMBL/GenBank/DDBJ whole genome shotgun (WGS) entry which is preliminary data.</text>
</comment>
<proteinExistence type="predicted"/>
<name>A0A9P6D5Z2_9AGAR</name>
<feature type="domain" description="Cyclin N-terminal" evidence="2">
    <location>
        <begin position="60"/>
        <end position="158"/>
    </location>
</feature>
<evidence type="ECO:0000259" key="2">
    <source>
        <dbReference type="Pfam" id="PF00134"/>
    </source>
</evidence>
<evidence type="ECO:0000313" key="4">
    <source>
        <dbReference type="Proteomes" id="UP000807469"/>
    </source>
</evidence>
<reference evidence="3" key="1">
    <citation type="submission" date="2020-11" db="EMBL/GenBank/DDBJ databases">
        <authorList>
            <consortium name="DOE Joint Genome Institute"/>
            <person name="Ahrendt S."/>
            <person name="Riley R."/>
            <person name="Andreopoulos W."/>
            <person name="Labutti K."/>
            <person name="Pangilinan J."/>
            <person name="Ruiz-Duenas F.J."/>
            <person name="Barrasa J.M."/>
            <person name="Sanchez-Garcia M."/>
            <person name="Camarero S."/>
            <person name="Miyauchi S."/>
            <person name="Serrano A."/>
            <person name="Linde D."/>
            <person name="Babiker R."/>
            <person name="Drula E."/>
            <person name="Ayuso-Fernandez I."/>
            <person name="Pacheco R."/>
            <person name="Padilla G."/>
            <person name="Ferreira P."/>
            <person name="Barriuso J."/>
            <person name="Kellner H."/>
            <person name="Castanera R."/>
            <person name="Alfaro M."/>
            <person name="Ramirez L."/>
            <person name="Pisabarro A.G."/>
            <person name="Kuo A."/>
            <person name="Tritt A."/>
            <person name="Lipzen A."/>
            <person name="He G."/>
            <person name="Yan M."/>
            <person name="Ng V."/>
            <person name="Cullen D."/>
            <person name="Martin F."/>
            <person name="Rosso M.-N."/>
            <person name="Henrissat B."/>
            <person name="Hibbett D."/>
            <person name="Martinez A.T."/>
            <person name="Grigoriev I.V."/>
        </authorList>
    </citation>
    <scope>NUCLEOTIDE SEQUENCE</scope>
    <source>
        <strain evidence="3">CIRM-BRFM 674</strain>
    </source>
</reference>
<dbReference type="InterPro" id="IPR006671">
    <property type="entry name" value="Cyclin_N"/>
</dbReference>
<accession>A0A9P6D5Z2</accession>
<keyword evidence="4" id="KW-1185">Reference proteome</keyword>
<dbReference type="PANTHER" id="PTHR15615:SF108">
    <property type="entry name" value="PROTEIN CNPPD1"/>
    <property type="match status" value="1"/>
</dbReference>
<gene>
    <name evidence="3" type="ORF">BDN70DRAFT_873030</name>
</gene>
<dbReference type="EMBL" id="MU155147">
    <property type="protein sequence ID" value="KAF9484133.1"/>
    <property type="molecule type" value="Genomic_DNA"/>
</dbReference>
<dbReference type="AlphaFoldDB" id="A0A9P6D5Z2"/>
<dbReference type="GO" id="GO:0016538">
    <property type="term" value="F:cyclin-dependent protein serine/threonine kinase regulator activity"/>
    <property type="evidence" value="ECO:0007669"/>
    <property type="project" value="TreeGrafter"/>
</dbReference>
<dbReference type="OrthoDB" id="244495at2759"/>
<dbReference type="Proteomes" id="UP000807469">
    <property type="component" value="Unassembled WGS sequence"/>
</dbReference>
<dbReference type="GO" id="GO:0019901">
    <property type="term" value="F:protein kinase binding"/>
    <property type="evidence" value="ECO:0007669"/>
    <property type="project" value="InterPro"/>
</dbReference>
<dbReference type="Gene3D" id="1.10.472.10">
    <property type="entry name" value="Cyclin-like"/>
    <property type="match status" value="1"/>
</dbReference>
<dbReference type="GO" id="GO:0005634">
    <property type="term" value="C:nucleus"/>
    <property type="evidence" value="ECO:0007669"/>
    <property type="project" value="TreeGrafter"/>
</dbReference>
<evidence type="ECO:0000256" key="1">
    <source>
        <dbReference type="SAM" id="MobiDB-lite"/>
    </source>
</evidence>
<feature type="region of interest" description="Disordered" evidence="1">
    <location>
        <begin position="185"/>
        <end position="217"/>
    </location>
</feature>
<sequence>MAMRNPGSGAPRWSFAVLPTAPPTVSESDLYHGQETIAKLAACFITHLFACPDYPPASSQSQAKLPYFIAYALHRTRLHPSVTFHALLLLQRLKARFPSACGSSGHRLFISAYMISSKVMCDDTYSNKSWCIAAQAMFTLREINQMEREMCNYLNWELMVDHQTLFNFETAVKKEIREDRRRHPYMRHSTHPPSPNIMRRRRSDKRVDPTNGLNGSEYVHPQTELQREEGDMEVGRGYDTFSGEVKPQPETLSRFDIASLGIYLFSLFFTREKDRPPLHNIHLAVSNIMRSERQGDLSPRMTAPYKEPRVRTPGDVLESGVTPNTGPGIFANSQNTVISGGTFSVVHQAIESDPSIRKSVKHIVYLLTIQTAMLF</sequence>
<protein>
    <recommendedName>
        <fullName evidence="2">Cyclin N-terminal domain-containing protein</fullName>
    </recommendedName>
</protein>
<dbReference type="CDD" id="cd20557">
    <property type="entry name" value="CYCLIN_ScPCL1-like"/>
    <property type="match status" value="1"/>
</dbReference>
<evidence type="ECO:0000313" key="3">
    <source>
        <dbReference type="EMBL" id="KAF9484133.1"/>
    </source>
</evidence>
<dbReference type="Pfam" id="PF00134">
    <property type="entry name" value="Cyclin_N"/>
    <property type="match status" value="1"/>
</dbReference>
<dbReference type="InterPro" id="IPR013922">
    <property type="entry name" value="Cyclin_PHO80-like"/>
</dbReference>
<organism evidence="3 4">
    <name type="scientific">Pholiota conissans</name>
    <dbReference type="NCBI Taxonomy" id="109636"/>
    <lineage>
        <taxon>Eukaryota</taxon>
        <taxon>Fungi</taxon>
        <taxon>Dikarya</taxon>
        <taxon>Basidiomycota</taxon>
        <taxon>Agaricomycotina</taxon>
        <taxon>Agaricomycetes</taxon>
        <taxon>Agaricomycetidae</taxon>
        <taxon>Agaricales</taxon>
        <taxon>Agaricineae</taxon>
        <taxon>Strophariaceae</taxon>
        <taxon>Pholiota</taxon>
    </lineage>
</organism>
<dbReference type="InterPro" id="IPR036915">
    <property type="entry name" value="Cyclin-like_sf"/>
</dbReference>